<evidence type="ECO:0000313" key="1">
    <source>
        <dbReference type="EMBL" id="KOF21046.1"/>
    </source>
</evidence>
<dbReference type="AlphaFoldDB" id="A0A0L8C2C6"/>
<gene>
    <name evidence="1" type="ORF">AC244_06535</name>
</gene>
<dbReference type="Proteomes" id="UP000037425">
    <property type="component" value="Unassembled WGS sequence"/>
</dbReference>
<reference evidence="2" key="1">
    <citation type="submission" date="2015-07" db="EMBL/GenBank/DDBJ databases">
        <title>Whole genome sequence of an Ensifer adhaerens strain isolated from a cave pool in the Wind Cave National Park.</title>
        <authorList>
            <person name="Eng W.W.H."/>
            <person name="Gan H.M."/>
            <person name="Barton H.A."/>
            <person name="Savka M.A."/>
        </authorList>
    </citation>
    <scope>NUCLEOTIDE SEQUENCE [LARGE SCALE GENOMIC DNA]</scope>
    <source>
        <strain evidence="2">SD006</strain>
    </source>
</reference>
<comment type="caution">
    <text evidence="1">The sequence shown here is derived from an EMBL/GenBank/DDBJ whole genome shotgun (WGS) entry which is preliminary data.</text>
</comment>
<dbReference type="EMBL" id="LGAP01000002">
    <property type="protein sequence ID" value="KOF21046.1"/>
    <property type="molecule type" value="Genomic_DNA"/>
</dbReference>
<evidence type="ECO:0000313" key="2">
    <source>
        <dbReference type="Proteomes" id="UP000037425"/>
    </source>
</evidence>
<name>A0A0L8C2C6_ENSAD</name>
<organism evidence="1 2">
    <name type="scientific">Ensifer adhaerens</name>
    <name type="common">Sinorhizobium morelense</name>
    <dbReference type="NCBI Taxonomy" id="106592"/>
    <lineage>
        <taxon>Bacteria</taxon>
        <taxon>Pseudomonadati</taxon>
        <taxon>Pseudomonadota</taxon>
        <taxon>Alphaproteobacteria</taxon>
        <taxon>Hyphomicrobiales</taxon>
        <taxon>Rhizobiaceae</taxon>
        <taxon>Sinorhizobium/Ensifer group</taxon>
        <taxon>Ensifer</taxon>
    </lineage>
</organism>
<proteinExistence type="predicted"/>
<accession>A0A0L8C2C6</accession>
<dbReference type="PATRIC" id="fig|106592.7.peg.2952"/>
<sequence length="68" mass="7517">MTHDFSPGCGLAGDLRQASTPREMRLRLQSRTILFGGGNLDHPPHAIIGLTIKSTMHCLTNDTHRHAR</sequence>
<protein>
    <submittedName>
        <fullName evidence="1">Uncharacterized protein</fullName>
    </submittedName>
</protein>